<gene>
    <name evidence="2" type="ORF">BECKFW1821B_GA0114236_11822</name>
</gene>
<keyword evidence="1" id="KW-0812">Transmembrane</keyword>
<accession>A0A450TQ99</accession>
<proteinExistence type="predicted"/>
<feature type="transmembrane region" description="Helical" evidence="1">
    <location>
        <begin position="55"/>
        <end position="75"/>
    </location>
</feature>
<evidence type="ECO:0000313" key="2">
    <source>
        <dbReference type="EMBL" id="VFJ70250.1"/>
    </source>
</evidence>
<keyword evidence="1" id="KW-1133">Transmembrane helix</keyword>
<dbReference type="EMBL" id="CAADFD010000182">
    <property type="protein sequence ID" value="VFJ70250.1"/>
    <property type="molecule type" value="Genomic_DNA"/>
</dbReference>
<reference evidence="2" key="1">
    <citation type="submission" date="2019-02" db="EMBL/GenBank/DDBJ databases">
        <authorList>
            <person name="Gruber-Vodicka R. H."/>
            <person name="Seah K. B. B."/>
        </authorList>
    </citation>
    <scope>NUCLEOTIDE SEQUENCE</scope>
    <source>
        <strain evidence="2">BECK_BZ106</strain>
    </source>
</reference>
<keyword evidence="1" id="KW-0472">Membrane</keyword>
<name>A0A450TQ99_9GAMM</name>
<protein>
    <submittedName>
        <fullName evidence="2">Uncharacterized protein</fullName>
    </submittedName>
</protein>
<feature type="transmembrane region" description="Helical" evidence="1">
    <location>
        <begin position="87"/>
        <end position="105"/>
    </location>
</feature>
<evidence type="ECO:0000256" key="1">
    <source>
        <dbReference type="SAM" id="Phobius"/>
    </source>
</evidence>
<dbReference type="AlphaFoldDB" id="A0A450TQ99"/>
<sequence length="110" mass="11765">MVGNFHSNDDLFPDDKAREVAERAYPLISFALHHEAATNLFRTIDAKAKHAKRRFGILGLLVVALAFFSLSLAAIEPGLLAPAELNDHVLGIIAGIAAFAGILSFSSHIG</sequence>
<organism evidence="2">
    <name type="scientific">Candidatus Kentrum sp. FW</name>
    <dbReference type="NCBI Taxonomy" id="2126338"/>
    <lineage>
        <taxon>Bacteria</taxon>
        <taxon>Pseudomonadati</taxon>
        <taxon>Pseudomonadota</taxon>
        <taxon>Gammaproteobacteria</taxon>
        <taxon>Candidatus Kentrum</taxon>
    </lineage>
</organism>